<proteinExistence type="predicted"/>
<protein>
    <recommendedName>
        <fullName evidence="3">Proteasome assembly chaperone 3</fullName>
    </recommendedName>
</protein>
<dbReference type="GO" id="GO:0043248">
    <property type="term" value="P:proteasome assembly"/>
    <property type="evidence" value="ECO:0007669"/>
    <property type="project" value="InterPro"/>
</dbReference>
<organism evidence="1 2">
    <name type="scientific">Genlisea aurea</name>
    <dbReference type="NCBI Taxonomy" id="192259"/>
    <lineage>
        <taxon>Eukaryota</taxon>
        <taxon>Viridiplantae</taxon>
        <taxon>Streptophyta</taxon>
        <taxon>Embryophyta</taxon>
        <taxon>Tracheophyta</taxon>
        <taxon>Spermatophyta</taxon>
        <taxon>Magnoliopsida</taxon>
        <taxon>eudicotyledons</taxon>
        <taxon>Gunneridae</taxon>
        <taxon>Pentapetalae</taxon>
        <taxon>asterids</taxon>
        <taxon>lamiids</taxon>
        <taxon>Lamiales</taxon>
        <taxon>Lentibulariaceae</taxon>
        <taxon>Genlisea</taxon>
    </lineage>
</organism>
<comment type="caution">
    <text evidence="1">The sequence shown here is derived from an EMBL/GenBank/DDBJ whole genome shotgun (WGS) entry which is preliminary data.</text>
</comment>
<dbReference type="PANTHER" id="PTHR31051">
    <property type="entry name" value="PROTEASOME ASSEMBLY CHAPERONE 3"/>
    <property type="match status" value="1"/>
</dbReference>
<name>S8C0M9_9LAMI</name>
<keyword evidence="2" id="KW-1185">Reference proteome</keyword>
<dbReference type="PANTHER" id="PTHR31051:SF1">
    <property type="entry name" value="PROTEASOME ASSEMBLY CHAPERONE 3"/>
    <property type="match status" value="1"/>
</dbReference>
<dbReference type="EMBL" id="AUSU01007738">
    <property type="protein sequence ID" value="EPS60209.1"/>
    <property type="molecule type" value="Genomic_DNA"/>
</dbReference>
<reference evidence="1 2" key="1">
    <citation type="journal article" date="2013" name="BMC Genomics">
        <title>The miniature genome of a carnivorous plant Genlisea aurea contains a low number of genes and short non-coding sequences.</title>
        <authorList>
            <person name="Leushkin E.V."/>
            <person name="Sutormin R.A."/>
            <person name="Nabieva E.R."/>
            <person name="Penin A.A."/>
            <person name="Kondrashov A.S."/>
            <person name="Logacheva M.D."/>
        </authorList>
    </citation>
    <scope>NUCLEOTIDE SEQUENCE [LARGE SCALE GENOMIC DNA]</scope>
</reference>
<gene>
    <name evidence="1" type="ORF">M569_14596</name>
</gene>
<dbReference type="InterPro" id="IPR053720">
    <property type="entry name" value="Psm_Assembly_Chaperone"/>
</dbReference>
<accession>S8C0M9</accession>
<dbReference type="Gene3D" id="3.30.230.90">
    <property type="match status" value="1"/>
</dbReference>
<dbReference type="InterPro" id="IPR018788">
    <property type="entry name" value="Proteasome_assmbl_chp_3"/>
</dbReference>
<dbReference type="Proteomes" id="UP000015453">
    <property type="component" value="Unassembled WGS sequence"/>
</dbReference>
<dbReference type="AlphaFoldDB" id="S8C0M9"/>
<evidence type="ECO:0000313" key="1">
    <source>
        <dbReference type="EMBL" id="EPS60209.1"/>
    </source>
</evidence>
<sequence>MEASEAPPFPVRHTTACLDIEASLTISPSGQKTDIVISMYSDYVLITATQIGSMGTILHARLADT</sequence>
<evidence type="ECO:0008006" key="3">
    <source>
        <dbReference type="Google" id="ProtNLM"/>
    </source>
</evidence>
<evidence type="ECO:0000313" key="2">
    <source>
        <dbReference type="Proteomes" id="UP000015453"/>
    </source>
</evidence>
<dbReference type="OrthoDB" id="5839at2759"/>